<accession>A0A7W7FSS0</accession>
<dbReference type="EMBL" id="JACHMH010000001">
    <property type="protein sequence ID" value="MBB4677346.1"/>
    <property type="molecule type" value="Genomic_DNA"/>
</dbReference>
<evidence type="ECO:0000259" key="1">
    <source>
        <dbReference type="Pfam" id="PF13115"/>
    </source>
</evidence>
<evidence type="ECO:0000313" key="3">
    <source>
        <dbReference type="Proteomes" id="UP000533598"/>
    </source>
</evidence>
<proteinExistence type="predicted"/>
<sequence>MRKPVLLAAAVLLVVAGLMVFLWPRAEAGTTTAKQSTPKHTVELAITDPKPGDNTVLLAVTERNGNPAAVDRVSVEPVMPTMGHALTPLSAVAEAPGRFRAHGHLFHMSGPWQVTVVLHGPSGVDRVPFSLLVK</sequence>
<evidence type="ECO:0000313" key="2">
    <source>
        <dbReference type="EMBL" id="MBB4677346.1"/>
    </source>
</evidence>
<name>A0A7W7FSS0_9PSEU</name>
<comment type="caution">
    <text evidence="2">The sequence shown here is derived from an EMBL/GenBank/DDBJ whole genome shotgun (WGS) entry which is preliminary data.</text>
</comment>
<reference evidence="2 3" key="1">
    <citation type="submission" date="2020-08" db="EMBL/GenBank/DDBJ databases">
        <title>Sequencing the genomes of 1000 actinobacteria strains.</title>
        <authorList>
            <person name="Klenk H.-P."/>
        </authorList>
    </citation>
    <scope>NUCLEOTIDE SEQUENCE [LARGE SCALE GENOMIC DNA]</scope>
    <source>
        <strain evidence="2 3">DSM 44230</strain>
    </source>
</reference>
<dbReference type="RefSeq" id="WP_185003309.1">
    <property type="nucleotide sequence ID" value="NZ_BAAAUI010000032.1"/>
</dbReference>
<gene>
    <name evidence="2" type="ORF">HNR67_003464</name>
</gene>
<protein>
    <recommendedName>
        <fullName evidence="1">YtkA-like domain-containing protein</fullName>
    </recommendedName>
</protein>
<dbReference type="Proteomes" id="UP000533598">
    <property type="component" value="Unassembled WGS sequence"/>
</dbReference>
<dbReference type="Pfam" id="PF13115">
    <property type="entry name" value="YtkA"/>
    <property type="match status" value="1"/>
</dbReference>
<keyword evidence="3" id="KW-1185">Reference proteome</keyword>
<feature type="domain" description="YtkA-like" evidence="1">
    <location>
        <begin position="41"/>
        <end position="116"/>
    </location>
</feature>
<dbReference type="AlphaFoldDB" id="A0A7W7FSS0"/>
<dbReference type="InterPro" id="IPR032693">
    <property type="entry name" value="YtkA-like_dom"/>
</dbReference>
<organism evidence="2 3">
    <name type="scientific">Crossiella cryophila</name>
    <dbReference type="NCBI Taxonomy" id="43355"/>
    <lineage>
        <taxon>Bacteria</taxon>
        <taxon>Bacillati</taxon>
        <taxon>Actinomycetota</taxon>
        <taxon>Actinomycetes</taxon>
        <taxon>Pseudonocardiales</taxon>
        <taxon>Pseudonocardiaceae</taxon>
        <taxon>Crossiella</taxon>
    </lineage>
</organism>